<dbReference type="Pfam" id="PF00239">
    <property type="entry name" value="Resolvase"/>
    <property type="match status" value="1"/>
</dbReference>
<evidence type="ECO:0000259" key="4">
    <source>
        <dbReference type="PROSITE" id="PS51736"/>
    </source>
</evidence>
<dbReference type="EMBL" id="CP001918">
    <property type="protein sequence ID" value="ADF61827.1"/>
    <property type="molecule type" value="Genomic_DNA"/>
</dbReference>
<dbReference type="Gene3D" id="3.40.50.1390">
    <property type="entry name" value="Resolvase, N-terminal catalytic domain"/>
    <property type="match status" value="1"/>
</dbReference>
<dbReference type="CDD" id="cd00338">
    <property type="entry name" value="Ser_Recombinase"/>
    <property type="match status" value="1"/>
</dbReference>
<dbReference type="EnsemblBacteria" id="ADF61827">
    <property type="protein sequence ID" value="ADF61827"/>
    <property type="gene ID" value="ECL_02279"/>
</dbReference>
<dbReference type="PROSITE" id="PS51736">
    <property type="entry name" value="RECOMBINASES_3"/>
    <property type="match status" value="1"/>
</dbReference>
<dbReference type="PANTHER" id="PTHR30461">
    <property type="entry name" value="DNA-INVERTASE FROM LAMBDOID PROPHAGE"/>
    <property type="match status" value="1"/>
</dbReference>
<evidence type="ECO:0000256" key="1">
    <source>
        <dbReference type="ARBA" id="ARBA00023125"/>
    </source>
</evidence>
<dbReference type="STRING" id="716541.ECL_02279"/>
<dbReference type="eggNOG" id="COG1961">
    <property type="taxonomic scope" value="Bacteria"/>
</dbReference>
<dbReference type="HOGENOM" id="CLU_030020_2_0_6"/>
<reference evidence="5 6" key="1">
    <citation type="journal article" date="2010" name="J. Bacteriol.">
        <title>Complete genome sequence of Enterobacter cloacae subsp. cloacae type strain ATCC 13047.</title>
        <authorList>
            <person name="Ren Y."/>
            <person name="Ren Y."/>
            <person name="Zhou Z."/>
            <person name="Guo X."/>
            <person name="Li Y."/>
            <person name="Feng L."/>
            <person name="Wang L."/>
        </authorList>
    </citation>
    <scope>NUCLEOTIDE SEQUENCE [LARGE SCALE GENOMIC DNA]</scope>
    <source>
        <strain evidence="6">ATCC 13047 / DSM 30054 / NBRC 13535 / NCTC 10005 / WDCM 00083 / NCDC 279-56</strain>
    </source>
</reference>
<proteinExistence type="predicted"/>
<dbReference type="OrthoDB" id="9791494at2"/>
<sequence length="589" mass="67615">MSAHVTILRNTVLPVKFNTMNRPRLYSYIRYSSERQGKGSSIERQKSYIAEMAKQIATEYDLEIFEEYQDLGVSAYKGKNVQEGALSDFIDQVESGLIPKGSFLLIESLDRFSRQNAMQAVNLFTSLLLNGITVITGIDKQVYRQTEVNTETLQQLMFSVMLFSRANEESSTKSHRTIASALSKIRRHQERKPGDPVVAIKELGSDKWWTDSSTGYVNPHPVLFPIAKKIIQLKQDGWSNRMILQHLKNNYDGPVIGNKKSKGIWNMQHCSRILEPAIYGRKVITVNNAEYVLDDYYPAIISKDEYEALKLQVGNKGFAPNRESNPEIPLLSGIGILHCAHCSCYMVKAKSTLKNHPHAYRYQCASRDLHQDCNKWGFRASTLERTILQLIADRIFLQTKYQPSGLEGKIADIQSQIENYVLAIGSAKSPEIINSLTSQIDQLEQEKQSLIVEKRLYDESIVQMNTEGWDKFRKFDIDDALNPLRTKIRANIKTVIMRVDCSRIDKKHNLFTITYRDQHKQRIVIENNSGWKKGKIYVEAQTINDIQILESEGLILHDHIDILINRDKFMTEAKKRLDHPRTLIDELTE</sequence>
<dbReference type="Proteomes" id="UP000002363">
    <property type="component" value="Chromosome"/>
</dbReference>
<dbReference type="SMART" id="SM00857">
    <property type="entry name" value="Resolvase"/>
    <property type="match status" value="1"/>
</dbReference>
<organism evidence="5 6">
    <name type="scientific">Enterobacter cloacae subsp. cloacae (strain ATCC 13047 / DSM 30054 / NBRC 13535 / NCTC 10005 / WDCM 00083 / NCDC 279-56)</name>
    <dbReference type="NCBI Taxonomy" id="716541"/>
    <lineage>
        <taxon>Bacteria</taxon>
        <taxon>Pseudomonadati</taxon>
        <taxon>Pseudomonadota</taxon>
        <taxon>Gammaproteobacteria</taxon>
        <taxon>Enterobacterales</taxon>
        <taxon>Enterobacteriaceae</taxon>
        <taxon>Enterobacter</taxon>
        <taxon>Enterobacter cloacae complex</taxon>
    </lineage>
</organism>
<keyword evidence="2" id="KW-0233">DNA recombination</keyword>
<feature type="coiled-coil region" evidence="3">
    <location>
        <begin position="433"/>
        <end position="460"/>
    </location>
</feature>
<keyword evidence="6" id="KW-1185">Reference proteome</keyword>
<dbReference type="KEGG" id="enc:ECL_02279"/>
<dbReference type="GO" id="GO:0000150">
    <property type="term" value="F:DNA strand exchange activity"/>
    <property type="evidence" value="ECO:0007669"/>
    <property type="project" value="InterPro"/>
</dbReference>
<evidence type="ECO:0000313" key="6">
    <source>
        <dbReference type="Proteomes" id="UP000002363"/>
    </source>
</evidence>
<accession>A0A0H3CKX9</accession>
<dbReference type="InterPro" id="IPR011109">
    <property type="entry name" value="DNA_bind_recombinase_dom"/>
</dbReference>
<dbReference type="RefSeq" id="WP_013096884.1">
    <property type="nucleotide sequence ID" value="NC_014121.1"/>
</dbReference>
<dbReference type="PANTHER" id="PTHR30461:SF2">
    <property type="entry name" value="SERINE RECOMBINASE PINE-RELATED"/>
    <property type="match status" value="1"/>
</dbReference>
<evidence type="ECO:0000256" key="2">
    <source>
        <dbReference type="ARBA" id="ARBA00023172"/>
    </source>
</evidence>
<name>A0A0H3CKX9_ENTCC</name>
<dbReference type="GeneID" id="63142202"/>
<dbReference type="Pfam" id="PF07508">
    <property type="entry name" value="Recombinase"/>
    <property type="match status" value="1"/>
</dbReference>
<dbReference type="AlphaFoldDB" id="A0A0H3CKX9"/>
<dbReference type="InterPro" id="IPR050639">
    <property type="entry name" value="SSR_resolvase"/>
</dbReference>
<dbReference type="PATRIC" id="fig|716541.4.peg.2467"/>
<feature type="domain" description="Resolvase/invertase-type recombinase catalytic" evidence="4">
    <location>
        <begin position="24"/>
        <end position="188"/>
    </location>
</feature>
<keyword evidence="3" id="KW-0175">Coiled coil</keyword>
<dbReference type="InterPro" id="IPR036162">
    <property type="entry name" value="Resolvase-like_N_sf"/>
</dbReference>
<dbReference type="SUPFAM" id="SSF53041">
    <property type="entry name" value="Resolvase-like"/>
    <property type="match status" value="1"/>
</dbReference>
<evidence type="ECO:0000313" key="5">
    <source>
        <dbReference type="EMBL" id="ADF61827.1"/>
    </source>
</evidence>
<dbReference type="InterPro" id="IPR006119">
    <property type="entry name" value="Resolv_N"/>
</dbReference>
<evidence type="ECO:0000256" key="3">
    <source>
        <dbReference type="SAM" id="Coils"/>
    </source>
</evidence>
<protein>
    <recommendedName>
        <fullName evidence="4">Resolvase/invertase-type recombinase catalytic domain-containing protein</fullName>
    </recommendedName>
</protein>
<gene>
    <name evidence="5" type="ordered locus">ECL_02279</name>
</gene>
<keyword evidence="1" id="KW-0238">DNA-binding</keyword>
<dbReference type="GO" id="GO:0003677">
    <property type="term" value="F:DNA binding"/>
    <property type="evidence" value="ECO:0007669"/>
    <property type="project" value="UniProtKB-KW"/>
</dbReference>